<dbReference type="Gene3D" id="1.25.40.10">
    <property type="entry name" value="Tetratricopeptide repeat domain"/>
    <property type="match status" value="2"/>
</dbReference>
<evidence type="ECO:0000256" key="1">
    <source>
        <dbReference type="SAM" id="Phobius"/>
    </source>
</evidence>
<accession>A0A3B0R4S4</accession>
<sequence>MKPRRQRQADGHCAEVFTGGLDRGLSFTSLLRRSAQRLVVFSIALIFIAVFTAGCSNEAEEKAFFRAERALGEGEHLEAIAFYRIFVEDFPESEFAPEAQYKIGVVYDSHLKNITKALDAYSMLLYLYPGSPEATLAREQRAKVYSSWGRHRESIAEYAWMLEYGSEERAGGYRYNIALEYIKMGDYGQARIELDELIKSAPPEKLLSNAYYQVATALQLGGNYSGAVEAYDLFIEKFPGHKLTSDALLHKATVLEQSGKLKEALALMKELRVRYPELSEALAIKIASAEKRFSNGPKLNKKRKRRRRRRK</sequence>
<dbReference type="Pfam" id="PF13174">
    <property type="entry name" value="TPR_6"/>
    <property type="match status" value="1"/>
</dbReference>
<dbReference type="Pfam" id="PF13432">
    <property type="entry name" value="TPR_16"/>
    <property type="match status" value="1"/>
</dbReference>
<proteinExistence type="predicted"/>
<keyword evidence="1" id="KW-0472">Membrane</keyword>
<name>A0A3B0R4S4_9ZZZZ</name>
<dbReference type="InterPro" id="IPR011990">
    <property type="entry name" value="TPR-like_helical_dom_sf"/>
</dbReference>
<dbReference type="EMBL" id="UOEA01000060">
    <property type="protein sequence ID" value="VAV84086.1"/>
    <property type="molecule type" value="Genomic_DNA"/>
</dbReference>
<feature type="transmembrane region" description="Helical" evidence="1">
    <location>
        <begin position="38"/>
        <end position="54"/>
    </location>
</feature>
<dbReference type="Pfam" id="PF13181">
    <property type="entry name" value="TPR_8"/>
    <property type="match status" value="1"/>
</dbReference>
<dbReference type="AlphaFoldDB" id="A0A3B0R4S4"/>
<keyword evidence="1" id="KW-1133">Transmembrane helix</keyword>
<protein>
    <submittedName>
        <fullName evidence="2">Uncharacterized protein</fullName>
    </submittedName>
</protein>
<dbReference type="InterPro" id="IPR019734">
    <property type="entry name" value="TPR_rpt"/>
</dbReference>
<keyword evidence="1" id="KW-0812">Transmembrane</keyword>
<dbReference type="SMART" id="SM00028">
    <property type="entry name" value="TPR"/>
    <property type="match status" value="4"/>
</dbReference>
<evidence type="ECO:0000313" key="2">
    <source>
        <dbReference type="EMBL" id="VAV84086.1"/>
    </source>
</evidence>
<organism evidence="2">
    <name type="scientific">hydrothermal vent metagenome</name>
    <dbReference type="NCBI Taxonomy" id="652676"/>
    <lineage>
        <taxon>unclassified sequences</taxon>
        <taxon>metagenomes</taxon>
        <taxon>ecological metagenomes</taxon>
    </lineage>
</organism>
<reference evidence="2" key="1">
    <citation type="submission" date="2018-06" db="EMBL/GenBank/DDBJ databases">
        <authorList>
            <person name="Zhirakovskaya E."/>
        </authorList>
    </citation>
    <scope>NUCLEOTIDE SEQUENCE</scope>
</reference>
<gene>
    <name evidence="2" type="ORF">MNBD_DELTA01-726</name>
</gene>
<dbReference type="SUPFAM" id="SSF48452">
    <property type="entry name" value="TPR-like"/>
    <property type="match status" value="1"/>
</dbReference>